<dbReference type="RefSeq" id="WP_025410588.1">
    <property type="nucleotide sequence ID" value="NZ_CP007128.1"/>
</dbReference>
<accession>W0RI36</accession>
<reference evidence="2 3" key="1">
    <citation type="journal article" date="2014" name="Genome Announc.">
        <title>Genome Sequence and Methylome of Soil Bacterium Gemmatirosa kalamazoonensis KBS708T, a Member of the Rarely Cultivated Gemmatimonadetes Phylum.</title>
        <authorList>
            <person name="Debruyn J.M."/>
            <person name="Radosevich M."/>
            <person name="Wommack K.E."/>
            <person name="Polson S.W."/>
            <person name="Hauser L.J."/>
            <person name="Fawaz M.N."/>
            <person name="Korlach J."/>
            <person name="Tsai Y.C."/>
        </authorList>
    </citation>
    <scope>NUCLEOTIDE SEQUENCE [LARGE SCALE GENOMIC DNA]</scope>
    <source>
        <strain evidence="2 3">KBS708</strain>
    </source>
</reference>
<dbReference type="HOGENOM" id="CLU_1249137_0_0_0"/>
<dbReference type="SUPFAM" id="SSF56925">
    <property type="entry name" value="OMPA-like"/>
    <property type="match status" value="1"/>
</dbReference>
<name>W0RI36_9BACT</name>
<dbReference type="STRING" id="861299.J421_1536"/>
<evidence type="ECO:0000256" key="1">
    <source>
        <dbReference type="SAM" id="SignalP"/>
    </source>
</evidence>
<dbReference type="InterPro" id="IPR011250">
    <property type="entry name" value="OMP/PagP_B-barrel"/>
</dbReference>
<dbReference type="Proteomes" id="UP000019151">
    <property type="component" value="Chromosome"/>
</dbReference>
<protein>
    <recommendedName>
        <fullName evidence="4">Outer membrane protein beta-barrel domain-containing protein</fullName>
    </recommendedName>
</protein>
<feature type="signal peptide" evidence="1">
    <location>
        <begin position="1"/>
        <end position="21"/>
    </location>
</feature>
<keyword evidence="3" id="KW-1185">Reference proteome</keyword>
<organism evidence="2 3">
    <name type="scientific">Gemmatirosa kalamazoonensis</name>
    <dbReference type="NCBI Taxonomy" id="861299"/>
    <lineage>
        <taxon>Bacteria</taxon>
        <taxon>Pseudomonadati</taxon>
        <taxon>Gemmatimonadota</taxon>
        <taxon>Gemmatimonadia</taxon>
        <taxon>Gemmatimonadales</taxon>
        <taxon>Gemmatimonadaceae</taxon>
        <taxon>Gemmatirosa</taxon>
    </lineage>
</organism>
<dbReference type="Gene3D" id="2.40.160.20">
    <property type="match status" value="1"/>
</dbReference>
<evidence type="ECO:0000313" key="3">
    <source>
        <dbReference type="Proteomes" id="UP000019151"/>
    </source>
</evidence>
<dbReference type="InParanoid" id="W0RI36"/>
<dbReference type="PATRIC" id="fig|861299.3.peg.1560"/>
<proteinExistence type="predicted"/>
<gene>
    <name evidence="2" type="ORF">J421_1536</name>
</gene>
<evidence type="ECO:0000313" key="2">
    <source>
        <dbReference type="EMBL" id="AHG89073.1"/>
    </source>
</evidence>
<dbReference type="AlphaFoldDB" id="W0RI36"/>
<keyword evidence="1" id="KW-0732">Signal</keyword>
<evidence type="ECO:0008006" key="4">
    <source>
        <dbReference type="Google" id="ProtNLM"/>
    </source>
</evidence>
<feature type="chain" id="PRO_5004795583" description="Outer membrane protein beta-barrel domain-containing protein" evidence="1">
    <location>
        <begin position="22"/>
        <end position="221"/>
    </location>
</feature>
<dbReference type="EMBL" id="CP007128">
    <property type="protein sequence ID" value="AHG89073.1"/>
    <property type="molecule type" value="Genomic_DNA"/>
</dbReference>
<dbReference type="KEGG" id="gba:J421_1536"/>
<sequence length="221" mass="22620">MSTRFRLAALTLVAAVPVARAAAQSPMRSPASERPLRLGIAGGVVIPRTGNTARALETGLHGQAFALLKLPGGLPALRLNVDYAHMQFAKPTTGTTGTTASSVGALDGARTLLDGVAGMRLNLLHGPVRPYVLAGVGAFNVRDALQASATSVATGGTTAAALDKTLTSTNFGVDGGAGIAFKLGPIDGFVETRLQNVYTRGKGFVDTKSIQSFPVAFGLTF</sequence>